<feature type="region of interest" description="Disordered" evidence="10">
    <location>
        <begin position="266"/>
        <end position="386"/>
    </location>
</feature>
<dbReference type="Gene3D" id="1.20.1080.10">
    <property type="entry name" value="Glycerol uptake facilitator protein"/>
    <property type="match status" value="1"/>
</dbReference>
<name>R0I887_EXST2</name>
<feature type="transmembrane region" description="Helical" evidence="11">
    <location>
        <begin position="162"/>
        <end position="181"/>
    </location>
</feature>
<evidence type="ECO:0008006" key="14">
    <source>
        <dbReference type="Google" id="ProtNLM"/>
    </source>
</evidence>
<evidence type="ECO:0000256" key="3">
    <source>
        <dbReference type="ARBA" id="ARBA00022448"/>
    </source>
</evidence>
<evidence type="ECO:0000256" key="5">
    <source>
        <dbReference type="ARBA" id="ARBA00022737"/>
    </source>
</evidence>
<feature type="transmembrane region" description="Helical" evidence="11">
    <location>
        <begin position="188"/>
        <end position="213"/>
    </location>
</feature>
<dbReference type="InterPro" id="IPR034294">
    <property type="entry name" value="Aquaporin_transptr"/>
</dbReference>
<evidence type="ECO:0000313" key="12">
    <source>
        <dbReference type="EMBL" id="EOA81740.1"/>
    </source>
</evidence>
<feature type="region of interest" description="Disordered" evidence="10">
    <location>
        <begin position="1"/>
        <end position="23"/>
    </location>
</feature>
<dbReference type="HOGENOM" id="CLU_020019_1_7_1"/>
<dbReference type="PRINTS" id="PR00783">
    <property type="entry name" value="MINTRINSICP"/>
</dbReference>
<feature type="transmembrane region" description="Helical" evidence="11">
    <location>
        <begin position="75"/>
        <end position="94"/>
    </location>
</feature>
<evidence type="ECO:0000256" key="2">
    <source>
        <dbReference type="ARBA" id="ARBA00006175"/>
    </source>
</evidence>
<dbReference type="InterPro" id="IPR023271">
    <property type="entry name" value="Aquaporin-like"/>
</dbReference>
<dbReference type="PANTHER" id="PTHR19139:SF199">
    <property type="entry name" value="MIP17260P"/>
    <property type="match status" value="1"/>
</dbReference>
<gene>
    <name evidence="12" type="ORF">SETTUDRAFT_166110</name>
</gene>
<reference evidence="12 13" key="2">
    <citation type="journal article" date="2013" name="PLoS Genet.">
        <title>Comparative genome structure, secondary metabolite, and effector coding capacity across Cochliobolus pathogens.</title>
        <authorList>
            <person name="Condon B.J."/>
            <person name="Leng Y."/>
            <person name="Wu D."/>
            <person name="Bushley K.E."/>
            <person name="Ohm R.A."/>
            <person name="Otillar R."/>
            <person name="Martin J."/>
            <person name="Schackwitz W."/>
            <person name="Grimwood J."/>
            <person name="MohdZainudin N."/>
            <person name="Xue C."/>
            <person name="Wang R."/>
            <person name="Manning V.A."/>
            <person name="Dhillon B."/>
            <person name="Tu Z.J."/>
            <person name="Steffenson B.J."/>
            <person name="Salamov A."/>
            <person name="Sun H."/>
            <person name="Lowry S."/>
            <person name="LaButti K."/>
            <person name="Han J."/>
            <person name="Copeland A."/>
            <person name="Lindquist E."/>
            <person name="Barry K."/>
            <person name="Schmutz J."/>
            <person name="Baker S.E."/>
            <person name="Ciuffetti L.M."/>
            <person name="Grigoriev I.V."/>
            <person name="Zhong S."/>
            <person name="Turgeon B.G."/>
        </authorList>
    </citation>
    <scope>NUCLEOTIDE SEQUENCE [LARGE SCALE GENOMIC DNA]</scope>
    <source>
        <strain evidence="13">28A</strain>
    </source>
</reference>
<organism evidence="12 13">
    <name type="scientific">Exserohilum turcicum (strain 28A)</name>
    <name type="common">Northern leaf blight fungus</name>
    <name type="synonym">Setosphaeria turcica</name>
    <dbReference type="NCBI Taxonomy" id="671987"/>
    <lineage>
        <taxon>Eukaryota</taxon>
        <taxon>Fungi</taxon>
        <taxon>Dikarya</taxon>
        <taxon>Ascomycota</taxon>
        <taxon>Pezizomycotina</taxon>
        <taxon>Dothideomycetes</taxon>
        <taxon>Pleosporomycetidae</taxon>
        <taxon>Pleosporales</taxon>
        <taxon>Pleosporineae</taxon>
        <taxon>Pleosporaceae</taxon>
        <taxon>Exserohilum</taxon>
    </lineage>
</organism>
<dbReference type="InterPro" id="IPR000425">
    <property type="entry name" value="MIP"/>
</dbReference>
<keyword evidence="6 11" id="KW-1133">Transmembrane helix</keyword>
<dbReference type="Proteomes" id="UP000016935">
    <property type="component" value="Unassembled WGS sequence"/>
</dbReference>
<dbReference type="Pfam" id="PF00230">
    <property type="entry name" value="MIP"/>
    <property type="match status" value="1"/>
</dbReference>
<dbReference type="STRING" id="671987.R0I887"/>
<sequence length="386" mass="41671">MPGTKAHYAEDPNRPGERGSPGLGGLPYKTRSLLVSFLGELVGTFLFLFFAFAGTQVANNLRNLTGPRHMDIASLLYISLAFGFSLAVNVWVFFRISGGLFNPAVTIALTLVGALGWIKALLLIVAQLIGAIIAAAIVSGLLPGPLAVNTTLSRETSVTRGLFIEMFLTFMLLLTIFMLAAEKHRATFVAPIVIGLALFISELAGVYFTGGSLNPARSFGPAVITGVWPGHHWIYWLGPLLGALLAVFFYKLMKMLDYATANPGADSDGIEAHRSRGVDRSPTRYETAHTTRHAMDGTDEQDATTRAQTSPRYPTATHSQAMPSCTWPPTPAPAYRNALDGHYSETVDHPNDRPRAHYHHSSPRHETASDLSYCSGPSAESGSLES</sequence>
<dbReference type="OrthoDB" id="3222at2759"/>
<dbReference type="EMBL" id="KB908866">
    <property type="protein sequence ID" value="EOA81740.1"/>
    <property type="molecule type" value="Genomic_DNA"/>
</dbReference>
<keyword evidence="3 9" id="KW-0813">Transport</keyword>
<keyword evidence="13" id="KW-1185">Reference proteome</keyword>
<feature type="compositionally biased region" description="Polar residues" evidence="10">
    <location>
        <begin position="304"/>
        <end position="323"/>
    </location>
</feature>
<evidence type="ECO:0000256" key="8">
    <source>
        <dbReference type="ARBA" id="ARBA00034651"/>
    </source>
</evidence>
<evidence type="ECO:0000256" key="7">
    <source>
        <dbReference type="ARBA" id="ARBA00023136"/>
    </source>
</evidence>
<evidence type="ECO:0000256" key="9">
    <source>
        <dbReference type="RuleBase" id="RU000477"/>
    </source>
</evidence>
<feature type="transmembrane region" description="Helical" evidence="11">
    <location>
        <begin position="33"/>
        <end position="54"/>
    </location>
</feature>
<comment type="subcellular location">
    <subcellularLocation>
        <location evidence="1">Membrane</location>
        <topology evidence="1">Multi-pass membrane protein</topology>
    </subcellularLocation>
</comment>
<feature type="compositionally biased region" description="Basic and acidic residues" evidence="10">
    <location>
        <begin position="342"/>
        <end position="355"/>
    </location>
</feature>
<dbReference type="GO" id="GO:0005886">
    <property type="term" value="C:plasma membrane"/>
    <property type="evidence" value="ECO:0007669"/>
    <property type="project" value="TreeGrafter"/>
</dbReference>
<dbReference type="SUPFAM" id="SSF81338">
    <property type="entry name" value="Aquaporin-like"/>
    <property type="match status" value="1"/>
</dbReference>
<dbReference type="FunFam" id="1.20.1080.10:FF:000014">
    <property type="entry name" value="Aquaporin 1"/>
    <property type="match status" value="1"/>
</dbReference>
<comment type="similarity">
    <text evidence="2 9">Belongs to the MIP/aquaporin (TC 1.A.8) family.</text>
</comment>
<dbReference type="GeneID" id="19399698"/>
<evidence type="ECO:0000256" key="4">
    <source>
        <dbReference type="ARBA" id="ARBA00022692"/>
    </source>
</evidence>
<evidence type="ECO:0000256" key="6">
    <source>
        <dbReference type="ARBA" id="ARBA00022989"/>
    </source>
</evidence>
<evidence type="ECO:0000313" key="13">
    <source>
        <dbReference type="Proteomes" id="UP000016935"/>
    </source>
</evidence>
<feature type="compositionally biased region" description="Basic and acidic residues" evidence="10">
    <location>
        <begin position="7"/>
        <end position="17"/>
    </location>
</feature>
<feature type="compositionally biased region" description="Basic and acidic residues" evidence="10">
    <location>
        <begin position="270"/>
        <end position="296"/>
    </location>
</feature>
<dbReference type="AlphaFoldDB" id="R0I887"/>
<keyword evidence="5" id="KW-0677">Repeat</keyword>
<proteinExistence type="inferred from homology"/>
<feature type="transmembrane region" description="Helical" evidence="11">
    <location>
        <begin position="100"/>
        <end position="118"/>
    </location>
</feature>
<keyword evidence="7 11" id="KW-0472">Membrane</keyword>
<feature type="transmembrane region" description="Helical" evidence="11">
    <location>
        <begin position="123"/>
        <end position="142"/>
    </location>
</feature>
<dbReference type="RefSeq" id="XP_008031116.1">
    <property type="nucleotide sequence ID" value="XM_008032925.1"/>
</dbReference>
<comment type="catalytic activity">
    <reaction evidence="8">
        <text>H2O(in) = H2O(out)</text>
        <dbReference type="Rhea" id="RHEA:29667"/>
        <dbReference type="ChEBI" id="CHEBI:15377"/>
    </reaction>
</comment>
<accession>R0I887</accession>
<evidence type="ECO:0000256" key="10">
    <source>
        <dbReference type="SAM" id="MobiDB-lite"/>
    </source>
</evidence>
<keyword evidence="4 9" id="KW-0812">Transmembrane</keyword>
<dbReference type="eggNOG" id="KOG0223">
    <property type="taxonomic scope" value="Eukaryota"/>
</dbReference>
<protein>
    <recommendedName>
        <fullName evidence="14">Aquaporin</fullName>
    </recommendedName>
</protein>
<evidence type="ECO:0000256" key="1">
    <source>
        <dbReference type="ARBA" id="ARBA00004141"/>
    </source>
</evidence>
<dbReference type="NCBIfam" id="TIGR00861">
    <property type="entry name" value="MIP"/>
    <property type="match status" value="1"/>
</dbReference>
<feature type="transmembrane region" description="Helical" evidence="11">
    <location>
        <begin position="233"/>
        <end position="250"/>
    </location>
</feature>
<reference evidence="12 13" key="1">
    <citation type="journal article" date="2012" name="PLoS Pathog.">
        <title>Diverse lifestyles and strategies of plant pathogenesis encoded in the genomes of eighteen Dothideomycetes fungi.</title>
        <authorList>
            <person name="Ohm R.A."/>
            <person name="Feau N."/>
            <person name="Henrissat B."/>
            <person name="Schoch C.L."/>
            <person name="Horwitz B.A."/>
            <person name="Barry K.W."/>
            <person name="Condon B.J."/>
            <person name="Copeland A.C."/>
            <person name="Dhillon B."/>
            <person name="Glaser F."/>
            <person name="Hesse C.N."/>
            <person name="Kosti I."/>
            <person name="LaButti K."/>
            <person name="Lindquist E.A."/>
            <person name="Lucas S."/>
            <person name="Salamov A.A."/>
            <person name="Bradshaw R.E."/>
            <person name="Ciuffetti L."/>
            <person name="Hamelin R.C."/>
            <person name="Kema G.H.J."/>
            <person name="Lawrence C."/>
            <person name="Scott J.A."/>
            <person name="Spatafora J.W."/>
            <person name="Turgeon B.G."/>
            <person name="de Wit P.J.G.M."/>
            <person name="Zhong S."/>
            <person name="Goodwin S.B."/>
            <person name="Grigoriev I.V."/>
        </authorList>
    </citation>
    <scope>NUCLEOTIDE SEQUENCE [LARGE SCALE GENOMIC DNA]</scope>
    <source>
        <strain evidence="13">28A</strain>
    </source>
</reference>
<evidence type="ECO:0000256" key="11">
    <source>
        <dbReference type="SAM" id="Phobius"/>
    </source>
</evidence>
<dbReference type="PANTHER" id="PTHR19139">
    <property type="entry name" value="AQUAPORIN TRANSPORTER"/>
    <property type="match status" value="1"/>
</dbReference>
<dbReference type="GO" id="GO:0015250">
    <property type="term" value="F:water channel activity"/>
    <property type="evidence" value="ECO:0007669"/>
    <property type="project" value="TreeGrafter"/>
</dbReference>